<keyword evidence="5" id="KW-0723">Serine/threonine-protein kinase</keyword>
<feature type="domain" description="Protein kinase" evidence="4">
    <location>
        <begin position="12"/>
        <end position="270"/>
    </location>
</feature>
<dbReference type="SMART" id="SM00220">
    <property type="entry name" value="S_TKc"/>
    <property type="match status" value="1"/>
</dbReference>
<evidence type="ECO:0000256" key="1">
    <source>
        <dbReference type="ARBA" id="ARBA00022741"/>
    </source>
</evidence>
<evidence type="ECO:0000313" key="5">
    <source>
        <dbReference type="EMBL" id="MFB2836193.1"/>
    </source>
</evidence>
<evidence type="ECO:0000259" key="4">
    <source>
        <dbReference type="PROSITE" id="PS50011"/>
    </source>
</evidence>
<dbReference type="CDD" id="cd14014">
    <property type="entry name" value="STKc_PknB_like"/>
    <property type="match status" value="1"/>
</dbReference>
<dbReference type="PROSITE" id="PS00108">
    <property type="entry name" value="PROTEIN_KINASE_ST"/>
    <property type="match status" value="1"/>
</dbReference>
<dbReference type="Proteomes" id="UP001576780">
    <property type="component" value="Unassembled WGS sequence"/>
</dbReference>
<keyword evidence="3" id="KW-0812">Transmembrane</keyword>
<organism evidence="5 6">
    <name type="scientific">Floridaenema evergladense BLCC-F167</name>
    <dbReference type="NCBI Taxonomy" id="3153639"/>
    <lineage>
        <taxon>Bacteria</taxon>
        <taxon>Bacillati</taxon>
        <taxon>Cyanobacteriota</taxon>
        <taxon>Cyanophyceae</taxon>
        <taxon>Oscillatoriophycideae</taxon>
        <taxon>Aerosakkonematales</taxon>
        <taxon>Aerosakkonemataceae</taxon>
        <taxon>Floridanema</taxon>
        <taxon>Floridanema evergladense</taxon>
    </lineage>
</organism>
<keyword evidence="3" id="KW-1133">Transmembrane helix</keyword>
<dbReference type="InterPro" id="IPR008271">
    <property type="entry name" value="Ser/Thr_kinase_AS"/>
</dbReference>
<evidence type="ECO:0000256" key="2">
    <source>
        <dbReference type="ARBA" id="ARBA00022840"/>
    </source>
</evidence>
<protein>
    <submittedName>
        <fullName evidence="5">Serine/threonine protein kinase</fullName>
    </submittedName>
</protein>
<sequence>MLQVEQVLQGRYQLKEKLGQNAGRQTWLAEDLNTKPSEKVIVKLLAFGGDIQWDDLKLFEREAQILKHLKHPRIPQYRDYFSVDDRVLWFGLVQEYIPGASLKELLLTGKKFTEKEVRQIAESLLNILSYLHELNPPVFHRDIKPSNIILGENKHIYLVDFGAVQDKAAAEGATFTVVGTYGYAPLEQFGGRTVPASDLYAMGATLIHLLTGISPADLPQRDLRIHFSDRTNANAKFIQWIEKLTEPSLEKRFSKAEEALKALKNDRAYSLPVKKVTQPQENRIKINRSRHSLFIKLPSRKLGLGEGIGTVIITLFLAQFSFGTAILILQGILTFSIFSFSLNSLLLALWFLLGYRLLLSKFSYQTISFKAGNFLIETWLFNHCDRYKKGNISDIQDVFQSVQISHNASFQANGKEEEMVTIQTIDKRYSFGLGLSAIECLWLAQEIKDWLNSR</sequence>
<dbReference type="RefSeq" id="WP_413278583.1">
    <property type="nucleotide sequence ID" value="NZ_JBHFNT010000141.1"/>
</dbReference>
<dbReference type="SUPFAM" id="SSF56112">
    <property type="entry name" value="Protein kinase-like (PK-like)"/>
    <property type="match status" value="1"/>
</dbReference>
<dbReference type="GO" id="GO:0004674">
    <property type="term" value="F:protein serine/threonine kinase activity"/>
    <property type="evidence" value="ECO:0007669"/>
    <property type="project" value="UniProtKB-KW"/>
</dbReference>
<keyword evidence="2" id="KW-0067">ATP-binding</keyword>
<keyword evidence="3" id="KW-0472">Membrane</keyword>
<accession>A0ABV4WNH3</accession>
<evidence type="ECO:0000256" key="3">
    <source>
        <dbReference type="SAM" id="Phobius"/>
    </source>
</evidence>
<dbReference type="PANTHER" id="PTHR24363:SF7">
    <property type="entry name" value="SERINE_THREONINE-PROTEIN KINASE-LIKE PROTEIN E"/>
    <property type="match status" value="1"/>
</dbReference>
<feature type="transmembrane region" description="Helical" evidence="3">
    <location>
        <begin position="328"/>
        <end position="353"/>
    </location>
</feature>
<feature type="transmembrane region" description="Helical" evidence="3">
    <location>
        <begin position="302"/>
        <end position="322"/>
    </location>
</feature>
<comment type="caution">
    <text evidence="5">The sequence shown here is derived from an EMBL/GenBank/DDBJ whole genome shotgun (WGS) entry which is preliminary data.</text>
</comment>
<dbReference type="PANTHER" id="PTHR24363">
    <property type="entry name" value="SERINE/THREONINE PROTEIN KINASE"/>
    <property type="match status" value="1"/>
</dbReference>
<dbReference type="PROSITE" id="PS50011">
    <property type="entry name" value="PROTEIN_KINASE_DOM"/>
    <property type="match status" value="1"/>
</dbReference>
<reference evidence="5 6" key="1">
    <citation type="submission" date="2024-09" db="EMBL/GenBank/DDBJ databases">
        <title>Floridaenema gen nov. (Aerosakkonemataceae, Aerosakkonematales ord. nov., Cyanobacteria) from benthic tropical and subtropical fresh waters, with the description of four new species.</title>
        <authorList>
            <person name="Moretto J.A."/>
            <person name="Berthold D.E."/>
            <person name="Lefler F.W."/>
            <person name="Huang I.-S."/>
            <person name="Laughinghouse H. IV."/>
        </authorList>
    </citation>
    <scope>NUCLEOTIDE SEQUENCE [LARGE SCALE GENOMIC DNA]</scope>
    <source>
        <strain evidence="5 6">BLCC-F167</strain>
    </source>
</reference>
<keyword evidence="5" id="KW-0808">Transferase</keyword>
<gene>
    <name evidence="5" type="ORF">ACE1CA_16795</name>
</gene>
<keyword evidence="6" id="KW-1185">Reference proteome</keyword>
<keyword evidence="5" id="KW-0418">Kinase</keyword>
<dbReference type="Gene3D" id="1.10.510.10">
    <property type="entry name" value="Transferase(Phosphotransferase) domain 1"/>
    <property type="match status" value="1"/>
</dbReference>
<dbReference type="InterPro" id="IPR000719">
    <property type="entry name" value="Prot_kinase_dom"/>
</dbReference>
<keyword evidence="1" id="KW-0547">Nucleotide-binding</keyword>
<name>A0ABV4WNH3_9CYAN</name>
<dbReference type="EMBL" id="JBHFNT010000141">
    <property type="protein sequence ID" value="MFB2836193.1"/>
    <property type="molecule type" value="Genomic_DNA"/>
</dbReference>
<dbReference type="Pfam" id="PF00069">
    <property type="entry name" value="Pkinase"/>
    <property type="match status" value="1"/>
</dbReference>
<proteinExistence type="predicted"/>
<dbReference type="InterPro" id="IPR011009">
    <property type="entry name" value="Kinase-like_dom_sf"/>
</dbReference>
<evidence type="ECO:0000313" key="6">
    <source>
        <dbReference type="Proteomes" id="UP001576780"/>
    </source>
</evidence>